<organism evidence="1 2">
    <name type="scientific">Yoonia phaeophyticola</name>
    <dbReference type="NCBI Taxonomy" id="3137369"/>
    <lineage>
        <taxon>Bacteria</taxon>
        <taxon>Pseudomonadati</taxon>
        <taxon>Pseudomonadota</taxon>
        <taxon>Alphaproteobacteria</taxon>
        <taxon>Rhodobacterales</taxon>
        <taxon>Paracoccaceae</taxon>
        <taxon>Yoonia</taxon>
    </lineage>
</organism>
<reference evidence="2" key="1">
    <citation type="submission" date="2024-04" db="EMBL/GenBank/DDBJ databases">
        <title>Phylogenomic analyses of a clade within the roseobacter group suggest taxonomic reassignments of species of the genera Aestuariivita, Citreicella, Loktanella, Nautella, Pelagibaca, Ruegeria, Thalassobius, Thiobacimonas and Tropicibacter, and the proposal o.</title>
        <authorList>
            <person name="Jeon C.O."/>
        </authorList>
    </citation>
    <scope>NUCLEOTIDE SEQUENCE [LARGE SCALE GENOMIC DNA]</scope>
    <source>
        <strain evidence="2">BS5-3</strain>
        <plasmid evidence="2">pBS5-3-1</plasmid>
    </source>
</reference>
<dbReference type="Proteomes" id="UP001440612">
    <property type="component" value="Plasmid pBS5-3-1"/>
</dbReference>
<dbReference type="EMBL" id="CP150952">
    <property type="protein sequence ID" value="WZC51075.1"/>
    <property type="molecule type" value="Genomic_DNA"/>
</dbReference>
<proteinExistence type="predicted"/>
<dbReference type="RefSeq" id="WP_341369171.1">
    <property type="nucleotide sequence ID" value="NZ_CP150952.2"/>
</dbReference>
<keyword evidence="2" id="KW-1185">Reference proteome</keyword>
<sequence length="211" mass="22987">MSNPQKAWESAEGISAERLMAVTALETGAGYVARFTTDEGLRGFGQSLIQHQNGTFGILIMPDGRIPQEREARAILMPHLAEREEVIATVQLAFECSAAASLHDQGRQIHDNITRLLGEDMHTDVACVTVSIAHLSPEAETYGNVEPSNVPSIQAERMGETLAEHYGDIESAGEQLRAALCDLRHFADANGLDFSRWDQSAAKHYGAEADQ</sequence>
<keyword evidence="1" id="KW-0614">Plasmid</keyword>
<evidence type="ECO:0000313" key="2">
    <source>
        <dbReference type="Proteomes" id="UP001440612"/>
    </source>
</evidence>
<evidence type="ECO:0000313" key="1">
    <source>
        <dbReference type="EMBL" id="WZC51075.1"/>
    </source>
</evidence>
<accession>A0ABZ2V911</accession>
<gene>
    <name evidence="1" type="ORF">AABB29_20140</name>
</gene>
<geneLocation type="plasmid" evidence="1 2">
    <name>pBS5-3-1</name>
</geneLocation>
<protein>
    <submittedName>
        <fullName evidence="1">Uncharacterized protein</fullName>
    </submittedName>
</protein>
<name>A0ABZ2V911_9RHOB</name>